<dbReference type="Gene3D" id="3.40.50.11350">
    <property type="match status" value="1"/>
</dbReference>
<dbReference type="Proteomes" id="UP001214017">
    <property type="component" value="Unassembled WGS sequence"/>
</dbReference>
<evidence type="ECO:0000256" key="2">
    <source>
        <dbReference type="ARBA" id="ARBA00022679"/>
    </source>
</evidence>
<dbReference type="GO" id="GO:0005975">
    <property type="term" value="P:carbohydrate metabolic process"/>
    <property type="evidence" value="ECO:0007669"/>
    <property type="project" value="InterPro"/>
</dbReference>
<proteinExistence type="predicted"/>
<dbReference type="EMBL" id="JAQNWR010000004">
    <property type="protein sequence ID" value="MDC2407863.1"/>
    <property type="molecule type" value="Genomic_DNA"/>
</dbReference>
<gene>
    <name evidence="3" type="ORF">PO240_08265</name>
</gene>
<dbReference type="CDD" id="cd11301">
    <property type="entry name" value="Fut1_Fut2_like"/>
    <property type="match status" value="1"/>
</dbReference>
<dbReference type="RefSeq" id="WP_004317929.1">
    <property type="nucleotide sequence ID" value="NZ_BAABYJ010000001.1"/>
</dbReference>
<dbReference type="PANTHER" id="PTHR11927">
    <property type="entry name" value="GALACTOSIDE 2-L-FUCOSYLTRANSFERASE"/>
    <property type="match status" value="1"/>
</dbReference>
<accession>A0AAP3WJ35</accession>
<dbReference type="PANTHER" id="PTHR11927:SF9">
    <property type="entry name" value="L-FUCOSYLTRANSFERASE"/>
    <property type="match status" value="1"/>
</dbReference>
<evidence type="ECO:0000313" key="4">
    <source>
        <dbReference type="Proteomes" id="UP001214017"/>
    </source>
</evidence>
<evidence type="ECO:0000256" key="1">
    <source>
        <dbReference type="ARBA" id="ARBA00022676"/>
    </source>
</evidence>
<protein>
    <submittedName>
        <fullName evidence="3">Alpha-1,2-fucosyltransferase</fullName>
    </submittedName>
</protein>
<dbReference type="GO" id="GO:0016020">
    <property type="term" value="C:membrane"/>
    <property type="evidence" value="ECO:0007669"/>
    <property type="project" value="InterPro"/>
</dbReference>
<organism evidence="3 4">
    <name type="scientific">Bacteroides ovatus</name>
    <dbReference type="NCBI Taxonomy" id="28116"/>
    <lineage>
        <taxon>Bacteria</taxon>
        <taxon>Pseudomonadati</taxon>
        <taxon>Bacteroidota</taxon>
        <taxon>Bacteroidia</taxon>
        <taxon>Bacteroidales</taxon>
        <taxon>Bacteroidaceae</taxon>
        <taxon>Bacteroides</taxon>
    </lineage>
</organism>
<reference evidence="3" key="1">
    <citation type="submission" date="2022-10" db="EMBL/GenBank/DDBJ databases">
        <title>Human gut microbiome strain richness.</title>
        <authorList>
            <person name="Chen-Liaw A."/>
        </authorList>
    </citation>
    <scope>NUCLEOTIDE SEQUENCE</scope>
    <source>
        <strain evidence="3">F7_m1001271B151109d0_201107</strain>
    </source>
</reference>
<evidence type="ECO:0000313" key="3">
    <source>
        <dbReference type="EMBL" id="MDC2407863.1"/>
    </source>
</evidence>
<dbReference type="InterPro" id="IPR002516">
    <property type="entry name" value="Glyco_trans_11"/>
</dbReference>
<dbReference type="GO" id="GO:0008107">
    <property type="term" value="F:galactoside 2-alpha-L-fucosyltransferase activity"/>
    <property type="evidence" value="ECO:0007669"/>
    <property type="project" value="InterPro"/>
</dbReference>
<name>A0AAP3WJ35_BACOV</name>
<sequence>MKQTIILSGGLGNQMFQYAFFLSMKAKGKSCSLDTTLFQTNKMHNGFELKSVFDIPDSPNQASALHSLLIKMLRRYKPKSILTIDEPYTFCPDALESKKSFLMGDWLSPKYFESIKDVVVNAYRFHNIGNKNVDTANEMHGNNSVSIHIRRGDYLKLPYYCVCNENYYRQAIEQIKDRVDNPIFYVFSNEPSWCDSFMKEFRVNFKIVNWNQGKDSYQDMYLMTQCKHNIIANSTFSWWGAWLNNNTDKIIVAPSKWFKNSEHNINCKEWLLIDTSK</sequence>
<comment type="caution">
    <text evidence="3">The sequence shown here is derived from an EMBL/GenBank/DDBJ whole genome shotgun (WGS) entry which is preliminary data.</text>
</comment>
<dbReference type="AlphaFoldDB" id="A0AAP3WJ35"/>
<dbReference type="Pfam" id="PF01531">
    <property type="entry name" value="Glyco_transf_11"/>
    <property type="match status" value="1"/>
</dbReference>
<keyword evidence="2" id="KW-0808">Transferase</keyword>
<keyword evidence="1" id="KW-0328">Glycosyltransferase</keyword>